<dbReference type="RefSeq" id="WP_220229575.1">
    <property type="nucleotide sequence ID" value="NZ_JAICBX010000003.1"/>
</dbReference>
<feature type="transmembrane region" description="Helical" evidence="1">
    <location>
        <begin position="269"/>
        <end position="290"/>
    </location>
</feature>
<feature type="transmembrane region" description="Helical" evidence="1">
    <location>
        <begin position="383"/>
        <end position="414"/>
    </location>
</feature>
<accession>A0AAE2ZQ67</accession>
<dbReference type="Proteomes" id="UP001196509">
    <property type="component" value="Unassembled WGS sequence"/>
</dbReference>
<comment type="caution">
    <text evidence="2">The sequence shown here is derived from an EMBL/GenBank/DDBJ whole genome shotgun (WGS) entry which is preliminary data.</text>
</comment>
<feature type="transmembrane region" description="Helical" evidence="1">
    <location>
        <begin position="426"/>
        <end position="452"/>
    </location>
</feature>
<gene>
    <name evidence="2" type="ORF">K1W69_16765</name>
</gene>
<reference evidence="2" key="1">
    <citation type="submission" date="2021-08" db="EMBL/GenBank/DDBJ databases">
        <title>Hoeflea bacterium WL0058 sp. nov., isolated from the sediment.</title>
        <authorList>
            <person name="Wang L."/>
            <person name="Zhang D."/>
        </authorList>
    </citation>
    <scope>NUCLEOTIDE SEQUENCE</scope>
    <source>
        <strain evidence="2">WL0058</strain>
    </source>
</reference>
<name>A0AAE2ZQ67_9HYPH</name>
<feature type="transmembrane region" description="Helical" evidence="1">
    <location>
        <begin position="464"/>
        <end position="488"/>
    </location>
</feature>
<keyword evidence="1" id="KW-1133">Transmembrane helix</keyword>
<keyword evidence="1" id="KW-0812">Transmembrane</keyword>
<evidence type="ECO:0000313" key="2">
    <source>
        <dbReference type="EMBL" id="MBW8638851.1"/>
    </source>
</evidence>
<dbReference type="EMBL" id="JAICBX010000003">
    <property type="protein sequence ID" value="MBW8638851.1"/>
    <property type="molecule type" value="Genomic_DNA"/>
</dbReference>
<dbReference type="AlphaFoldDB" id="A0AAE2ZQ67"/>
<keyword evidence="1" id="KW-0472">Membrane</keyword>
<feature type="transmembrane region" description="Helical" evidence="1">
    <location>
        <begin position="70"/>
        <end position="86"/>
    </location>
</feature>
<feature type="transmembrane region" description="Helical" evidence="1">
    <location>
        <begin position="349"/>
        <end position="371"/>
    </location>
</feature>
<feature type="transmembrane region" description="Helical" evidence="1">
    <location>
        <begin position="297"/>
        <end position="317"/>
    </location>
</feature>
<evidence type="ECO:0000313" key="3">
    <source>
        <dbReference type="Proteomes" id="UP001196509"/>
    </source>
</evidence>
<feature type="transmembrane region" description="Helical" evidence="1">
    <location>
        <begin position="143"/>
        <end position="166"/>
    </location>
</feature>
<evidence type="ECO:0000256" key="1">
    <source>
        <dbReference type="SAM" id="Phobius"/>
    </source>
</evidence>
<feature type="transmembrane region" description="Helical" evidence="1">
    <location>
        <begin position="21"/>
        <end position="39"/>
    </location>
</feature>
<feature type="transmembrane region" description="Helical" evidence="1">
    <location>
        <begin position="223"/>
        <end position="241"/>
    </location>
</feature>
<keyword evidence="3" id="KW-1185">Reference proteome</keyword>
<sequence length="489" mass="51305">MATDTNAASIAPSDGGDRLKALIAFCCGLLCIAAIWTVFEPSWSAKLAGGVLFVIFCVVCQSYFRLRERALLTIAALVTAIALWGADADGVQHVIEDLSRAAYLAAFMMLMTSLRAGANTSSSVVAIGSYLTSQPPGRRYIALHLGGHFMGVLLNFGAISLLGPLIKRGVDAASVVTPQLSEIRLRRQISALSRGFSWFNVWAPTAIAQAVVITTVPGARASVIAIAGVLMAIVLLGVGWAEDRLTGHRARQKLVRDGVPVPAVPPPDFPYAAIGRFLSVSAALVGLAWMIRHASGIPLVSGIMIAAVPVSILWLFVQCLENPAHPWPVFVNRARGVFTQSIPAGSPEAATLGLAGFIGILGASLVDHSWFAGSTFMDGVNPLLVYISVAAIIPLASCIGLPPMMAVTFVGGILVDMPGLGLQPSVLGLSLLIGWGLNLTGSPFSASSLVLYRVTGIPGTVHSWRWNGVFTILSWVVASIVILIVSAVV</sequence>
<feature type="transmembrane region" description="Helical" evidence="1">
    <location>
        <begin position="45"/>
        <end position="63"/>
    </location>
</feature>
<organism evidence="2 3">
    <name type="scientific">Flavimaribacter sediminis</name>
    <dbReference type="NCBI Taxonomy" id="2865987"/>
    <lineage>
        <taxon>Bacteria</taxon>
        <taxon>Pseudomonadati</taxon>
        <taxon>Pseudomonadota</taxon>
        <taxon>Alphaproteobacteria</taxon>
        <taxon>Hyphomicrobiales</taxon>
        <taxon>Rhizobiaceae</taxon>
        <taxon>Flavimaribacter</taxon>
    </lineage>
</organism>
<proteinExistence type="predicted"/>
<protein>
    <submittedName>
        <fullName evidence="2">Uncharacterized protein</fullName>
    </submittedName>
</protein>